<evidence type="ECO:0000256" key="5">
    <source>
        <dbReference type="ARBA" id="ARBA00022475"/>
    </source>
</evidence>
<accession>A0ABQ1J0P0</accession>
<keyword evidence="11 13" id="KW-0012">Acyltransferase</keyword>
<dbReference type="PANTHER" id="PTHR13285">
    <property type="entry name" value="ACYLTRANSFERASE"/>
    <property type="match status" value="1"/>
</dbReference>
<keyword evidence="6 13" id="KW-0808">Transferase</keyword>
<reference evidence="16" key="1">
    <citation type="journal article" date="2019" name="Int. J. Syst. Evol. Microbiol.">
        <title>The Global Catalogue of Microorganisms (GCM) 10K type strain sequencing project: providing services to taxonomists for standard genome sequencing and annotation.</title>
        <authorList>
            <consortium name="The Broad Institute Genomics Platform"/>
            <consortium name="The Broad Institute Genome Sequencing Center for Infectious Disease"/>
            <person name="Wu L."/>
            <person name="Ma J."/>
        </authorList>
    </citation>
    <scope>NUCLEOTIDE SEQUENCE [LARGE SCALE GENOMIC DNA]</scope>
    <source>
        <strain evidence="16">CGMCC 1.12851</strain>
    </source>
</reference>
<feature type="transmembrane region" description="Helical" evidence="14">
    <location>
        <begin position="348"/>
        <end position="367"/>
    </location>
</feature>
<keyword evidence="16" id="KW-1185">Reference proteome</keyword>
<feature type="transmembrane region" description="Helical" evidence="14">
    <location>
        <begin position="7"/>
        <end position="26"/>
    </location>
</feature>
<organism evidence="15 16">
    <name type="scientific">Blastomonas aquatica</name>
    <dbReference type="NCBI Taxonomy" id="1510276"/>
    <lineage>
        <taxon>Bacteria</taxon>
        <taxon>Pseudomonadati</taxon>
        <taxon>Pseudomonadota</taxon>
        <taxon>Alphaproteobacteria</taxon>
        <taxon>Sphingomonadales</taxon>
        <taxon>Sphingomonadaceae</taxon>
        <taxon>Blastomonas</taxon>
    </lineage>
</organism>
<evidence type="ECO:0000256" key="2">
    <source>
        <dbReference type="ARBA" id="ARBA00005182"/>
    </source>
</evidence>
<dbReference type="RefSeq" id="WP_188512964.1">
    <property type="nucleotide sequence ID" value="NZ_BMGD01000001.1"/>
</dbReference>
<dbReference type="PIRSF" id="PIRSF016636">
    <property type="entry name" value="AlgI_DltB"/>
    <property type="match status" value="1"/>
</dbReference>
<protein>
    <recommendedName>
        <fullName evidence="4">Probable alginate O-acetylase AlgI</fullName>
    </recommendedName>
    <alternativeName>
        <fullName evidence="12">Alginate biosynthesis protein AlgI</fullName>
    </alternativeName>
</protein>
<sequence>MLFQLPNFLIFFTVFVAGLLVIPRAVRMEYVLGASLFFYAWWYPPFLIVLLGLILLGWAGSHLVARNRGWLGLIVVAALIPLLVFKYTDFILETVEDATGLHTPRMDWPLPLGISFVTFTIIALFIDVARRKDIRPASLRDTALFISFFPQLIAGPILRSNDLVPQLPAIRFDAKAFSPNLALFTVGMLKKVMIADPISTIVDRHYAAAGATTGAEAAIATLGFMTQIYCDFSAYSDMALGLAGMLGVALPENFRSPYRATSMTELWQRWHMTLSFWLRDYLFRPLHARLLHIARYLSIVLTMTISGLWHGAAWTFVLWGLVQGCIMAVEGSTGYSKIARNARGPARWSFIMIAMVTWYVTMVMFRAPDLGAAVDIYSGMLGLRGWGGWPEGATMVVALTAVVFATHHLDQAPRIVAAAARVPAPLAIPILLSITIACAIIAAGRPESFYYFDF</sequence>
<evidence type="ECO:0000256" key="6">
    <source>
        <dbReference type="ARBA" id="ARBA00022679"/>
    </source>
</evidence>
<feature type="transmembrane region" description="Helical" evidence="14">
    <location>
        <begin position="426"/>
        <end position="444"/>
    </location>
</feature>
<evidence type="ECO:0000256" key="14">
    <source>
        <dbReference type="SAM" id="Phobius"/>
    </source>
</evidence>
<evidence type="ECO:0000256" key="13">
    <source>
        <dbReference type="PIRNR" id="PIRNR016636"/>
    </source>
</evidence>
<evidence type="ECO:0000256" key="12">
    <source>
        <dbReference type="ARBA" id="ARBA00031030"/>
    </source>
</evidence>
<keyword evidence="7 14" id="KW-0812">Transmembrane</keyword>
<proteinExistence type="inferred from homology"/>
<evidence type="ECO:0000256" key="3">
    <source>
        <dbReference type="ARBA" id="ARBA00010323"/>
    </source>
</evidence>
<feature type="transmembrane region" description="Helical" evidence="14">
    <location>
        <begin position="293"/>
        <end position="310"/>
    </location>
</feature>
<gene>
    <name evidence="15" type="ORF">GCM10010833_07300</name>
</gene>
<feature type="transmembrane region" description="Helical" evidence="14">
    <location>
        <begin position="38"/>
        <end position="58"/>
    </location>
</feature>
<dbReference type="InterPro" id="IPR051085">
    <property type="entry name" value="MB_O-acyltransferase"/>
</dbReference>
<keyword evidence="5 13" id="KW-1003">Cell membrane</keyword>
<dbReference type="EMBL" id="BMGD01000001">
    <property type="protein sequence ID" value="GGB55152.1"/>
    <property type="molecule type" value="Genomic_DNA"/>
</dbReference>
<dbReference type="PIRSF" id="PIRSF500217">
    <property type="entry name" value="AlgI"/>
    <property type="match status" value="1"/>
</dbReference>
<comment type="pathway">
    <text evidence="2">Glycan biosynthesis; alginate biosynthesis.</text>
</comment>
<feature type="transmembrane region" description="Helical" evidence="14">
    <location>
        <begin position="316"/>
        <end position="336"/>
    </location>
</feature>
<keyword evidence="9 14" id="KW-1133">Transmembrane helix</keyword>
<dbReference type="Proteomes" id="UP000614261">
    <property type="component" value="Unassembled WGS sequence"/>
</dbReference>
<evidence type="ECO:0000256" key="4">
    <source>
        <dbReference type="ARBA" id="ARBA00016084"/>
    </source>
</evidence>
<evidence type="ECO:0000256" key="9">
    <source>
        <dbReference type="ARBA" id="ARBA00022989"/>
    </source>
</evidence>
<evidence type="ECO:0000256" key="7">
    <source>
        <dbReference type="ARBA" id="ARBA00022692"/>
    </source>
</evidence>
<feature type="transmembrane region" description="Helical" evidence="14">
    <location>
        <begin position="387"/>
        <end position="405"/>
    </location>
</feature>
<dbReference type="InterPro" id="IPR004299">
    <property type="entry name" value="MBOAT_fam"/>
</dbReference>
<evidence type="ECO:0000256" key="8">
    <source>
        <dbReference type="ARBA" id="ARBA00022841"/>
    </source>
</evidence>
<evidence type="ECO:0000313" key="15">
    <source>
        <dbReference type="EMBL" id="GGB55152.1"/>
    </source>
</evidence>
<comment type="subcellular location">
    <subcellularLocation>
        <location evidence="1">Cell membrane</location>
        <topology evidence="1">Multi-pass membrane protein</topology>
    </subcellularLocation>
</comment>
<dbReference type="PANTHER" id="PTHR13285:SF23">
    <property type="entry name" value="TEICHOIC ACID D-ALANYLTRANSFERASE"/>
    <property type="match status" value="1"/>
</dbReference>
<dbReference type="InterPro" id="IPR024194">
    <property type="entry name" value="Ac/AlaTfrase_AlgI/DltB"/>
</dbReference>
<comment type="similarity">
    <text evidence="3 13">Belongs to the membrane-bound acyltransferase family.</text>
</comment>
<evidence type="ECO:0000256" key="11">
    <source>
        <dbReference type="ARBA" id="ARBA00023315"/>
    </source>
</evidence>
<dbReference type="InterPro" id="IPR028362">
    <property type="entry name" value="AlgI"/>
</dbReference>
<keyword evidence="10 13" id="KW-0472">Membrane</keyword>
<feature type="transmembrane region" description="Helical" evidence="14">
    <location>
        <begin position="108"/>
        <end position="126"/>
    </location>
</feature>
<evidence type="ECO:0000313" key="16">
    <source>
        <dbReference type="Proteomes" id="UP000614261"/>
    </source>
</evidence>
<comment type="caution">
    <text evidence="15">The sequence shown here is derived from an EMBL/GenBank/DDBJ whole genome shotgun (WGS) entry which is preliminary data.</text>
</comment>
<evidence type="ECO:0000256" key="10">
    <source>
        <dbReference type="ARBA" id="ARBA00023136"/>
    </source>
</evidence>
<evidence type="ECO:0000256" key="1">
    <source>
        <dbReference type="ARBA" id="ARBA00004651"/>
    </source>
</evidence>
<keyword evidence="8" id="KW-0016">Alginate biosynthesis</keyword>
<name>A0ABQ1J0P0_9SPHN</name>
<feature type="transmembrane region" description="Helical" evidence="14">
    <location>
        <begin position="70"/>
        <end position="88"/>
    </location>
</feature>
<dbReference type="Pfam" id="PF03062">
    <property type="entry name" value="MBOAT"/>
    <property type="match status" value="1"/>
</dbReference>